<evidence type="ECO:0000256" key="1">
    <source>
        <dbReference type="ARBA" id="ARBA00022741"/>
    </source>
</evidence>
<keyword evidence="4" id="KW-0812">Transmembrane</keyword>
<organism evidence="5 6">
    <name type="scientific">Williamwhitmania taraxaci</name>
    <dbReference type="NCBI Taxonomy" id="1640674"/>
    <lineage>
        <taxon>Bacteria</taxon>
        <taxon>Pseudomonadati</taxon>
        <taxon>Bacteroidota</taxon>
        <taxon>Bacteroidia</taxon>
        <taxon>Bacteroidales</taxon>
        <taxon>Williamwhitmaniaceae</taxon>
        <taxon>Williamwhitmania</taxon>
    </lineage>
</organism>
<feature type="transmembrane region" description="Helical" evidence="4">
    <location>
        <begin position="247"/>
        <end position="264"/>
    </location>
</feature>
<dbReference type="OrthoDB" id="1120593at2"/>
<keyword evidence="6" id="KW-1185">Reference proteome</keyword>
<dbReference type="Gene3D" id="3.40.50.300">
    <property type="entry name" value="P-loop containing nucleotide triphosphate hydrolases"/>
    <property type="match status" value="1"/>
</dbReference>
<keyword evidence="1" id="KW-0547">Nucleotide-binding</keyword>
<keyword evidence="3" id="KW-0067">ATP-binding</keyword>
<sequence length="582" mass="64872">MIKHIPYIPLSDKWLKASVIGSLWAVVEIVLGSMLHNLRIPFAGSILSFFAVYLIIAFFQVWKTNGIIWRAGLICALMKSLSPSAIIIGPMTGIMAEALILELIILGIGKNLFSYGIGGALAVFSVVIHKAISLLILYGWDIVKLLENIYLFAAKHLNFDGVAPSQILIIVSGIYLSLGYIAGTLGYYAGRKYIKHNSTQQNLQIKKPSQGHLFQHTSKKNQSWLILPLIFVMLLGVMYSIASSSIIISSVLSTIFIVIIGIRYKNNLRFLMKPAFWLQLIFILVFSSFFYQGFSVKGILQSGGWIIGCKMVLRALVLLTSFSAISVELKNPVIKNILYKRGLKNLYQSLELAFSALPSLIQTFASESKSIFGLKKVTYLMLNCSQSLLNNFTEAEETKTKVFIISGEVNGGKTTLAKNVINLLQMKNVEVNGFLTVAINNELSEKTYYLEEIKSGTREFLCSNNPVSENEKSGRFYFSEAGILFGRKIIEQPIQQGMQQLTVIDEIGPLEIQGKGWAPSIAQQLAQNNSAQLWIVRASLVNAAIRKWNVGEVFIFHLHEEREQEIATCIFNNLEAEKTKAV</sequence>
<feature type="transmembrane region" description="Helical" evidence="4">
    <location>
        <begin position="224"/>
        <end position="241"/>
    </location>
</feature>
<accession>A0A1G6KVZ6</accession>
<dbReference type="SUPFAM" id="SSF52540">
    <property type="entry name" value="P-loop containing nucleoside triphosphate hydrolases"/>
    <property type="match status" value="1"/>
</dbReference>
<dbReference type="InterPro" id="IPR027417">
    <property type="entry name" value="P-loop_NTPase"/>
</dbReference>
<evidence type="ECO:0000313" key="5">
    <source>
        <dbReference type="EMBL" id="SDC35272.1"/>
    </source>
</evidence>
<feature type="transmembrane region" description="Helical" evidence="4">
    <location>
        <begin position="167"/>
        <end position="189"/>
    </location>
</feature>
<dbReference type="EMBL" id="FMYP01000027">
    <property type="protein sequence ID" value="SDC35272.1"/>
    <property type="molecule type" value="Genomic_DNA"/>
</dbReference>
<dbReference type="Pfam" id="PF03266">
    <property type="entry name" value="NTPase_1"/>
    <property type="match status" value="1"/>
</dbReference>
<dbReference type="PANTHER" id="PTHR43146">
    <property type="entry name" value="CANCER-RELATED NUCLEOSIDE-TRIPHOSPHATASE"/>
    <property type="match status" value="1"/>
</dbReference>
<gene>
    <name evidence="5" type="ORF">SAMN05216323_102725</name>
</gene>
<feature type="transmembrane region" description="Helical" evidence="4">
    <location>
        <begin position="112"/>
        <end position="140"/>
    </location>
</feature>
<evidence type="ECO:0000256" key="3">
    <source>
        <dbReference type="ARBA" id="ARBA00022840"/>
    </source>
</evidence>
<dbReference type="RefSeq" id="WP_092437982.1">
    <property type="nucleotide sequence ID" value="NZ_FMYP01000027.1"/>
</dbReference>
<feature type="transmembrane region" description="Helical" evidence="4">
    <location>
        <begin position="42"/>
        <end position="62"/>
    </location>
</feature>
<dbReference type="PANTHER" id="PTHR43146:SF1">
    <property type="entry name" value="CANCER-RELATED NUCLEOSIDE-TRIPHOSPHATASE"/>
    <property type="match status" value="1"/>
</dbReference>
<keyword evidence="2" id="KW-0378">Hydrolase</keyword>
<dbReference type="AlphaFoldDB" id="A0A1G6KVZ6"/>
<feature type="transmembrane region" description="Helical" evidence="4">
    <location>
        <begin position="276"/>
        <end position="293"/>
    </location>
</feature>
<dbReference type="GO" id="GO:0005524">
    <property type="term" value="F:ATP binding"/>
    <property type="evidence" value="ECO:0007669"/>
    <property type="project" value="UniProtKB-KW"/>
</dbReference>
<keyword evidence="4" id="KW-0472">Membrane</keyword>
<evidence type="ECO:0000256" key="2">
    <source>
        <dbReference type="ARBA" id="ARBA00022801"/>
    </source>
</evidence>
<protein>
    <submittedName>
        <fullName evidence="5">Nucleoside-triphosphatase THEP1</fullName>
    </submittedName>
</protein>
<proteinExistence type="predicted"/>
<dbReference type="GO" id="GO:0017111">
    <property type="term" value="F:ribonucleoside triphosphate phosphatase activity"/>
    <property type="evidence" value="ECO:0007669"/>
    <property type="project" value="InterPro"/>
</dbReference>
<keyword evidence="4" id="KW-1133">Transmembrane helix</keyword>
<feature type="transmembrane region" description="Helical" evidence="4">
    <location>
        <begin position="82"/>
        <end position="105"/>
    </location>
</feature>
<dbReference type="InterPro" id="IPR004948">
    <property type="entry name" value="Nuc-triphosphatase_THEP1"/>
</dbReference>
<reference evidence="5 6" key="1">
    <citation type="submission" date="2016-09" db="EMBL/GenBank/DDBJ databases">
        <authorList>
            <person name="Capua I."/>
            <person name="De Benedictis P."/>
            <person name="Joannis T."/>
            <person name="Lombin L.H."/>
            <person name="Cattoli G."/>
        </authorList>
    </citation>
    <scope>NUCLEOTIDE SEQUENCE [LARGE SCALE GENOMIC DNA]</scope>
    <source>
        <strain evidence="5 6">A7P-90m</strain>
    </source>
</reference>
<dbReference type="Proteomes" id="UP000199452">
    <property type="component" value="Unassembled WGS sequence"/>
</dbReference>
<name>A0A1G6KVZ6_9BACT</name>
<evidence type="ECO:0000256" key="4">
    <source>
        <dbReference type="SAM" id="Phobius"/>
    </source>
</evidence>
<evidence type="ECO:0000313" key="6">
    <source>
        <dbReference type="Proteomes" id="UP000199452"/>
    </source>
</evidence>